<dbReference type="GO" id="GO:0000165">
    <property type="term" value="P:MAPK cascade"/>
    <property type="evidence" value="ECO:0007669"/>
    <property type="project" value="UniProtKB-ARBA"/>
</dbReference>
<keyword evidence="2" id="KW-0808">Transferase</keyword>
<evidence type="ECO:0000256" key="4">
    <source>
        <dbReference type="ARBA" id="ARBA00022777"/>
    </source>
</evidence>
<proteinExistence type="predicted"/>
<dbReference type="InParanoid" id="A0A369JW20"/>
<feature type="domain" description="Protein kinase" evidence="8">
    <location>
        <begin position="826"/>
        <end position="1103"/>
    </location>
</feature>
<keyword evidence="10" id="KW-1185">Reference proteome</keyword>
<protein>
    <submittedName>
        <fullName evidence="9">MAP kinase kinase kinase mkh1</fullName>
    </submittedName>
</protein>
<keyword evidence="4 9" id="KW-0418">Kinase</keyword>
<name>A0A369JW20_HYPMA</name>
<keyword evidence="1" id="KW-0723">Serine/threonine-protein kinase</keyword>
<evidence type="ECO:0000256" key="2">
    <source>
        <dbReference type="ARBA" id="ARBA00022679"/>
    </source>
</evidence>
<sequence length="1131" mass="125808">MDAPGISQVLHSPPRTAHTPVRSPLISTGSPSPASRRILVVATVDAERYTAVDVTDALDDGPIIRTRILNKLGIWDVEDQARSLVYETEIGAVAIGQPLTDDLLSKMCRERGDSRASLAFIVERPATRSAPTQDLSLPPIPPIPRQTTPDTTKQQRQRNRSHTVNGQVRLRPQPRTTRPKDISIEGHGDNSSGKISHNVDETQPRRVVRPLPAIPTPTSPPSSGASSLGGDTYTKLRPMINDTDDLYDYVPVSPPEDTSLNFHVPALRGSTISPDHRDSEHLDISIRDLSLTADHAPSASRALGATLAGASSSEKAPFTWTRGKLIGRGTYGAVHLALAHTGEVVAVKQIEIPAERPGMRVVLDALKSESEMLRELDHKNIVQFLHLEETPTTLNIFMEYVPGGTITGCLQHFGRFEDTVTKFLTTQILDGLAYLHSKQLLHRDLKADNVLIELDGTCKISDFALSKHADNDGFVLTALQGTIFWMAPEVVNPQKRGYNTKVDIWSLGCVVLEMWTGTRPWRGLQAMNVMFNLYELKLAPPMPGDLGVDELGTDFYNKCFTVDPERRPTAAELQRHPYLELPSDWMFTGFAITAGHVDGSIAMDDFRSLTEENAMKHGEPTAEVNTTPTRLLRNFRRYSSAVETPAQWLDANCEDLLGYLFELEIGELERTELGDGLSGGMIFERLVMLAYQKVDDSAATALRDCIAIWRTWNTIECLNNCQAISEQLRAFFPNPSSVEELQDVVVLDVDAICARLFALMNSVKEYQRLVDLQGDEAQAMLNLLQGILDSPSLDIIFRSPFMNALLRLSRKTGLYPEILVQDKVTLEGEDAVAAGQFGDVWKGKLRDQRVAVKVLKLYVQSDIPKHFKKVLRETLIWRQLRHRNVLPFLCLHHVKNNRARIGLVSPWMNNGNVQDFLRRVPDVDRVSLVLDIAKGLEYLHTMQPSIIHGDLKAVNILITDAHRACLADFGLSTASDSQVLRLSSFSTGQIGGTSRWTAPELLDGSQVANNTKSDIYAFACVCYEIFSGNIPFHDINGASDYPIILKVIRGYRPPRPSQCEPWDVPCASLGLDDSLWSVIEDCWKAEPDDRPRASDVASRLPLRGNTEEPVEDMRPKTNAHYEFISWAFLDT</sequence>
<dbReference type="Pfam" id="PF00069">
    <property type="entry name" value="Pkinase"/>
    <property type="match status" value="1"/>
</dbReference>
<feature type="region of interest" description="Disordered" evidence="7">
    <location>
        <begin position="124"/>
        <end position="206"/>
    </location>
</feature>
<dbReference type="Gene3D" id="1.10.510.10">
    <property type="entry name" value="Transferase(Phosphotransferase) domain 1"/>
    <property type="match status" value="2"/>
</dbReference>
<organism evidence="9 10">
    <name type="scientific">Hypsizygus marmoreus</name>
    <name type="common">White beech mushroom</name>
    <name type="synonym">Agaricus marmoreus</name>
    <dbReference type="NCBI Taxonomy" id="39966"/>
    <lineage>
        <taxon>Eukaryota</taxon>
        <taxon>Fungi</taxon>
        <taxon>Dikarya</taxon>
        <taxon>Basidiomycota</taxon>
        <taxon>Agaricomycotina</taxon>
        <taxon>Agaricomycetes</taxon>
        <taxon>Agaricomycetidae</taxon>
        <taxon>Agaricales</taxon>
        <taxon>Tricholomatineae</taxon>
        <taxon>Lyophyllaceae</taxon>
        <taxon>Hypsizygus</taxon>
    </lineage>
</organism>
<dbReference type="InterPro" id="IPR000719">
    <property type="entry name" value="Prot_kinase_dom"/>
</dbReference>
<dbReference type="PROSITE" id="PS00107">
    <property type="entry name" value="PROTEIN_KINASE_ATP"/>
    <property type="match status" value="1"/>
</dbReference>
<evidence type="ECO:0000256" key="1">
    <source>
        <dbReference type="ARBA" id="ARBA00022527"/>
    </source>
</evidence>
<dbReference type="InterPro" id="IPR001245">
    <property type="entry name" value="Ser-Thr/Tyr_kinase_cat_dom"/>
</dbReference>
<feature type="binding site" evidence="6">
    <location>
        <position position="348"/>
    </location>
    <ligand>
        <name>ATP</name>
        <dbReference type="ChEBI" id="CHEBI:30616"/>
    </ligand>
</feature>
<evidence type="ECO:0000256" key="6">
    <source>
        <dbReference type="PROSITE-ProRule" id="PRU10141"/>
    </source>
</evidence>
<accession>A0A369JW20</accession>
<evidence type="ECO:0000256" key="5">
    <source>
        <dbReference type="ARBA" id="ARBA00022840"/>
    </source>
</evidence>
<reference evidence="9" key="1">
    <citation type="submission" date="2018-04" db="EMBL/GenBank/DDBJ databases">
        <title>Whole genome sequencing of Hypsizygus marmoreus.</title>
        <authorList>
            <person name="Choi I.-G."/>
            <person name="Min B."/>
            <person name="Kim J.-G."/>
            <person name="Kim S."/>
            <person name="Oh Y.-L."/>
            <person name="Kong W.-S."/>
            <person name="Park H."/>
            <person name="Jeong J."/>
            <person name="Song E.-S."/>
        </authorList>
    </citation>
    <scope>NUCLEOTIDE SEQUENCE [LARGE SCALE GENOMIC DNA]</scope>
    <source>
        <strain evidence="9">51987-8</strain>
    </source>
</reference>
<evidence type="ECO:0000313" key="10">
    <source>
        <dbReference type="Proteomes" id="UP000076154"/>
    </source>
</evidence>
<dbReference type="PROSITE" id="PS00108">
    <property type="entry name" value="PROTEIN_KINASE_ST"/>
    <property type="match status" value="2"/>
</dbReference>
<evidence type="ECO:0000259" key="8">
    <source>
        <dbReference type="PROSITE" id="PS50011"/>
    </source>
</evidence>
<dbReference type="InterPro" id="IPR050538">
    <property type="entry name" value="MAP_kinase_kinase_kinase"/>
</dbReference>
<dbReference type="Proteomes" id="UP000076154">
    <property type="component" value="Unassembled WGS sequence"/>
</dbReference>
<keyword evidence="5 6" id="KW-0067">ATP-binding</keyword>
<feature type="region of interest" description="Disordered" evidence="7">
    <location>
        <begin position="1088"/>
        <end position="1113"/>
    </location>
</feature>
<dbReference type="InterPro" id="IPR017441">
    <property type="entry name" value="Protein_kinase_ATP_BS"/>
</dbReference>
<dbReference type="GO" id="GO:0004674">
    <property type="term" value="F:protein serine/threonine kinase activity"/>
    <property type="evidence" value="ECO:0007669"/>
    <property type="project" value="UniProtKB-KW"/>
</dbReference>
<dbReference type="PANTHER" id="PTHR48016:SF48">
    <property type="entry name" value="SERINE_THREONINE-PROTEIN KINASE BCK1_SLK1_SSP31"/>
    <property type="match status" value="1"/>
</dbReference>
<gene>
    <name evidence="9" type="primary">mkh1_0</name>
    <name evidence="9" type="ORF">Hypma_009227</name>
</gene>
<dbReference type="STRING" id="39966.A0A369JW20"/>
<dbReference type="SMART" id="SM00220">
    <property type="entry name" value="S_TKc"/>
    <property type="match status" value="2"/>
</dbReference>
<dbReference type="InterPro" id="IPR011009">
    <property type="entry name" value="Kinase-like_dom_sf"/>
</dbReference>
<feature type="compositionally biased region" description="Basic and acidic residues" evidence="7">
    <location>
        <begin position="178"/>
        <end position="188"/>
    </location>
</feature>
<dbReference type="InterPro" id="IPR008271">
    <property type="entry name" value="Ser/Thr_kinase_AS"/>
</dbReference>
<dbReference type="Pfam" id="PF07714">
    <property type="entry name" value="PK_Tyr_Ser-Thr"/>
    <property type="match status" value="1"/>
</dbReference>
<keyword evidence="3 6" id="KW-0547">Nucleotide-binding</keyword>
<evidence type="ECO:0000256" key="3">
    <source>
        <dbReference type="ARBA" id="ARBA00022741"/>
    </source>
</evidence>
<evidence type="ECO:0000313" key="9">
    <source>
        <dbReference type="EMBL" id="RDB23853.1"/>
    </source>
</evidence>
<dbReference type="PANTHER" id="PTHR48016">
    <property type="entry name" value="MAP KINASE KINASE KINASE SSK2-RELATED-RELATED"/>
    <property type="match status" value="1"/>
</dbReference>
<evidence type="ECO:0000256" key="7">
    <source>
        <dbReference type="SAM" id="MobiDB-lite"/>
    </source>
</evidence>
<feature type="domain" description="Protein kinase" evidence="8">
    <location>
        <begin position="320"/>
        <end position="579"/>
    </location>
</feature>
<comment type="caution">
    <text evidence="9">The sequence shown here is derived from an EMBL/GenBank/DDBJ whole genome shotgun (WGS) entry which is preliminary data.</text>
</comment>
<dbReference type="PROSITE" id="PS50011">
    <property type="entry name" value="PROTEIN_KINASE_DOM"/>
    <property type="match status" value="2"/>
</dbReference>
<feature type="region of interest" description="Disordered" evidence="7">
    <location>
        <begin position="1"/>
        <end position="33"/>
    </location>
</feature>
<dbReference type="GO" id="GO:0005524">
    <property type="term" value="F:ATP binding"/>
    <property type="evidence" value="ECO:0007669"/>
    <property type="project" value="UniProtKB-UniRule"/>
</dbReference>
<dbReference type="OrthoDB" id="266718at2759"/>
<dbReference type="EMBL" id="LUEZ02000046">
    <property type="protein sequence ID" value="RDB23853.1"/>
    <property type="molecule type" value="Genomic_DNA"/>
</dbReference>
<dbReference type="AlphaFoldDB" id="A0A369JW20"/>
<dbReference type="SUPFAM" id="SSF56112">
    <property type="entry name" value="Protein kinase-like (PK-like)"/>
    <property type="match status" value="2"/>
</dbReference>